<comment type="similarity">
    <text evidence="2">Belongs to the pterin-4-alpha-carbinolamine dehydratase family.</text>
</comment>
<evidence type="ECO:0000256" key="5">
    <source>
        <dbReference type="ARBA" id="ARBA00023239"/>
    </source>
</evidence>
<dbReference type="AlphaFoldDB" id="A0A4R6PU39"/>
<evidence type="ECO:0000313" key="7">
    <source>
        <dbReference type="Proteomes" id="UP000295087"/>
    </source>
</evidence>
<evidence type="ECO:0000256" key="3">
    <source>
        <dbReference type="ARBA" id="ARBA00013252"/>
    </source>
</evidence>
<dbReference type="RefSeq" id="WP_067485730.1">
    <property type="nucleotide sequence ID" value="NZ_SNXK01000001.1"/>
</dbReference>
<organism evidence="6 7">
    <name type="scientific">Nocardia ignorata</name>
    <dbReference type="NCBI Taxonomy" id="145285"/>
    <lineage>
        <taxon>Bacteria</taxon>
        <taxon>Bacillati</taxon>
        <taxon>Actinomycetota</taxon>
        <taxon>Actinomycetes</taxon>
        <taxon>Mycobacteriales</taxon>
        <taxon>Nocardiaceae</taxon>
        <taxon>Nocardia</taxon>
    </lineage>
</organism>
<reference evidence="6 7" key="1">
    <citation type="submission" date="2019-03" db="EMBL/GenBank/DDBJ databases">
        <title>Genomic Encyclopedia of Type Strains, Phase IV (KMG-IV): sequencing the most valuable type-strain genomes for metagenomic binning, comparative biology and taxonomic classification.</title>
        <authorList>
            <person name="Goeker M."/>
        </authorList>
    </citation>
    <scope>NUCLEOTIDE SEQUENCE [LARGE SCALE GENOMIC DNA]</scope>
    <source>
        <strain evidence="6 7">DSM 44496</strain>
    </source>
</reference>
<dbReference type="CDD" id="cd00488">
    <property type="entry name" value="PCD_DCoH"/>
    <property type="match status" value="1"/>
</dbReference>
<dbReference type="NCBIfam" id="NF002017">
    <property type="entry name" value="PRK00823.1-2"/>
    <property type="match status" value="1"/>
</dbReference>
<comment type="catalytic activity">
    <reaction evidence="1">
        <text>(4aS,6R)-4a-hydroxy-L-erythro-5,6,7,8-tetrahydrobiopterin = (6R)-L-erythro-6,7-dihydrobiopterin + H2O</text>
        <dbReference type="Rhea" id="RHEA:11920"/>
        <dbReference type="ChEBI" id="CHEBI:15377"/>
        <dbReference type="ChEBI" id="CHEBI:15642"/>
        <dbReference type="ChEBI" id="CHEBI:43120"/>
        <dbReference type="EC" id="4.2.1.96"/>
    </reaction>
</comment>
<sequence length="96" mass="10321">MGNSLLSDPEITIALATLPDWSREGDAITRTVKAPSFLDGIELVRKVATAAEQADHHPDIDIRWRTIRFTLSTHSAGGLTGQDTAMAHVIDDIVAG</sequence>
<dbReference type="Proteomes" id="UP000295087">
    <property type="component" value="Unassembled WGS sequence"/>
</dbReference>
<dbReference type="InterPro" id="IPR001533">
    <property type="entry name" value="Pterin_deHydtase"/>
</dbReference>
<keyword evidence="5" id="KW-0456">Lyase</keyword>
<dbReference type="Gene3D" id="3.30.1360.20">
    <property type="entry name" value="Transcriptional coactivator/pterin dehydratase"/>
    <property type="match status" value="1"/>
</dbReference>
<protein>
    <recommendedName>
        <fullName evidence="4">Putative pterin-4-alpha-carbinolamine dehydratase</fullName>
        <ecNumber evidence="3">4.2.1.96</ecNumber>
    </recommendedName>
</protein>
<evidence type="ECO:0000256" key="4">
    <source>
        <dbReference type="ARBA" id="ARBA00021735"/>
    </source>
</evidence>
<dbReference type="EC" id="4.2.1.96" evidence="3"/>
<dbReference type="InterPro" id="IPR036428">
    <property type="entry name" value="PCD_sf"/>
</dbReference>
<evidence type="ECO:0000256" key="2">
    <source>
        <dbReference type="ARBA" id="ARBA00006472"/>
    </source>
</evidence>
<gene>
    <name evidence="6" type="ORF">DFR75_1011478</name>
</gene>
<keyword evidence="7" id="KW-1185">Reference proteome</keyword>
<dbReference type="GO" id="GO:0006729">
    <property type="term" value="P:tetrahydrobiopterin biosynthetic process"/>
    <property type="evidence" value="ECO:0007669"/>
    <property type="project" value="InterPro"/>
</dbReference>
<proteinExistence type="inferred from homology"/>
<evidence type="ECO:0000256" key="1">
    <source>
        <dbReference type="ARBA" id="ARBA00001554"/>
    </source>
</evidence>
<dbReference type="PANTHER" id="PTHR12599">
    <property type="entry name" value="PTERIN-4-ALPHA-CARBINOLAMINE DEHYDRATASE"/>
    <property type="match status" value="1"/>
</dbReference>
<dbReference type="GO" id="GO:0008124">
    <property type="term" value="F:4-alpha-hydroxytetrahydrobiopterin dehydratase activity"/>
    <property type="evidence" value="ECO:0007669"/>
    <property type="project" value="UniProtKB-EC"/>
</dbReference>
<dbReference type="EMBL" id="SNXK01000001">
    <property type="protein sequence ID" value="TDP42368.1"/>
    <property type="molecule type" value="Genomic_DNA"/>
</dbReference>
<dbReference type="PANTHER" id="PTHR12599:SF0">
    <property type="entry name" value="PTERIN-4-ALPHA-CARBINOLAMINE DEHYDRATASE"/>
    <property type="match status" value="1"/>
</dbReference>
<dbReference type="SUPFAM" id="SSF55248">
    <property type="entry name" value="PCD-like"/>
    <property type="match status" value="1"/>
</dbReference>
<dbReference type="Pfam" id="PF01329">
    <property type="entry name" value="Pterin_4a"/>
    <property type="match status" value="1"/>
</dbReference>
<comment type="caution">
    <text evidence="6">The sequence shown here is derived from an EMBL/GenBank/DDBJ whole genome shotgun (WGS) entry which is preliminary data.</text>
</comment>
<name>A0A4R6PU39_NOCIG</name>
<evidence type="ECO:0000313" key="6">
    <source>
        <dbReference type="EMBL" id="TDP42368.1"/>
    </source>
</evidence>
<accession>A0A4R6PU39</accession>